<dbReference type="FunFam" id="3.40.50.300:FF:001025">
    <property type="entry name" value="ATPase family, AAA domain-containing 2B"/>
    <property type="match status" value="1"/>
</dbReference>
<keyword evidence="8" id="KW-0067">ATP-binding</keyword>
<dbReference type="InterPro" id="IPR037219">
    <property type="entry name" value="Peptidase_M41-like"/>
</dbReference>
<dbReference type="PANTHER" id="PTHR23076">
    <property type="entry name" value="METALLOPROTEASE M41 FTSH"/>
    <property type="match status" value="1"/>
</dbReference>
<accession>A0A0W8E583</accession>
<dbReference type="PANTHER" id="PTHR23076:SF97">
    <property type="entry name" value="ATP-DEPENDENT ZINC METALLOPROTEASE YME1L1"/>
    <property type="match status" value="1"/>
</dbReference>
<evidence type="ECO:0000256" key="10">
    <source>
        <dbReference type="ARBA" id="ARBA00023054"/>
    </source>
</evidence>
<dbReference type="GO" id="GO:0046872">
    <property type="term" value="F:metal ion binding"/>
    <property type="evidence" value="ECO:0007669"/>
    <property type="project" value="UniProtKB-KW"/>
</dbReference>
<dbReference type="SUPFAM" id="SSF140990">
    <property type="entry name" value="FtsH protease domain-like"/>
    <property type="match status" value="1"/>
</dbReference>
<dbReference type="AlphaFoldDB" id="A0A0W8E583"/>
<dbReference type="EMBL" id="LNQE01001867">
    <property type="protein sequence ID" value="KUG03806.1"/>
    <property type="molecule type" value="Genomic_DNA"/>
</dbReference>
<comment type="similarity">
    <text evidence="2">In the C-terminal section; belongs to the peptidase M41 family.</text>
</comment>
<dbReference type="InterPro" id="IPR003959">
    <property type="entry name" value="ATPase_AAA_core"/>
</dbReference>
<dbReference type="InterPro" id="IPR003960">
    <property type="entry name" value="ATPase_AAA_CS"/>
</dbReference>
<dbReference type="Pfam" id="PF00004">
    <property type="entry name" value="AAA"/>
    <property type="match status" value="1"/>
</dbReference>
<keyword evidence="10" id="KW-0175">Coiled coil</keyword>
<dbReference type="Pfam" id="PF17862">
    <property type="entry name" value="AAA_lid_3"/>
    <property type="match status" value="1"/>
</dbReference>
<dbReference type="InterPro" id="IPR003593">
    <property type="entry name" value="AAA+_ATPase"/>
</dbReference>
<evidence type="ECO:0000256" key="2">
    <source>
        <dbReference type="ARBA" id="ARBA00010044"/>
    </source>
</evidence>
<dbReference type="Gene3D" id="1.10.8.60">
    <property type="match status" value="1"/>
</dbReference>
<comment type="cofactor">
    <cofactor evidence="1">
        <name>Zn(2+)</name>
        <dbReference type="ChEBI" id="CHEBI:29105"/>
    </cofactor>
</comment>
<evidence type="ECO:0000256" key="8">
    <source>
        <dbReference type="ARBA" id="ARBA00022840"/>
    </source>
</evidence>
<keyword evidence="13" id="KW-0131">Cell cycle</keyword>
<dbReference type="GO" id="GO:0004176">
    <property type="term" value="F:ATP-dependent peptidase activity"/>
    <property type="evidence" value="ECO:0007669"/>
    <property type="project" value="InterPro"/>
</dbReference>
<sequence>MKELVSGILIGSIIFLAVIGVNVTPLILITFLVGGFYFFYIAQGTVKFENIGTDIRLGTDITFEHIGGQDNAIKELEEALEFIIKPEEIIKMGIRPLKGVLLVGPPGTGKTLMAKAAASYTRSAFIATSGSEFIEVYAGMGAKRVRQLFNDARKKASKQNSQSAIIFIDELEILGGKRGSHNSHMEYDQTLNQLLVEMDGISFKADPRILIIGATNRADMLDSALLRPGRFDRHVQVSLPDKVGRRKILDIHAQNKPVDDDNILDDIAAATFGFSGAHLESLTNEAAILALRENANSITERHFNEAIDKVILGEKLDKKPSRAEVERVSVHESGHALISELIKPGSVSSLTIIPRGRALGFMRKTAQDDQYLYTRGELEGDIMVALAGAAAEEIKYGNRSTGAASDFEQSWELAMKIVETGLSSIGVVNRKDTPDEILYKECKEIISNLENRTRELLISNKESLFSIADNIVAEEILNRERFMELLQLN</sequence>
<organism evidence="13">
    <name type="scientific">hydrocarbon metagenome</name>
    <dbReference type="NCBI Taxonomy" id="938273"/>
    <lineage>
        <taxon>unclassified sequences</taxon>
        <taxon>metagenomes</taxon>
        <taxon>ecological metagenomes</taxon>
    </lineage>
</organism>
<keyword evidence="11" id="KW-0472">Membrane</keyword>
<dbReference type="InterPro" id="IPR041569">
    <property type="entry name" value="AAA_lid_3"/>
</dbReference>
<dbReference type="Gene3D" id="1.20.58.760">
    <property type="entry name" value="Peptidase M41"/>
    <property type="match status" value="1"/>
</dbReference>
<keyword evidence="3" id="KW-0645">Protease</keyword>
<keyword evidence="4" id="KW-0479">Metal-binding</keyword>
<dbReference type="GO" id="GO:0016887">
    <property type="term" value="F:ATP hydrolysis activity"/>
    <property type="evidence" value="ECO:0007669"/>
    <property type="project" value="InterPro"/>
</dbReference>
<evidence type="ECO:0000256" key="11">
    <source>
        <dbReference type="SAM" id="Phobius"/>
    </source>
</evidence>
<evidence type="ECO:0000256" key="5">
    <source>
        <dbReference type="ARBA" id="ARBA00022741"/>
    </source>
</evidence>
<proteinExistence type="inferred from homology"/>
<dbReference type="Pfam" id="PF01434">
    <property type="entry name" value="Peptidase_M41"/>
    <property type="match status" value="1"/>
</dbReference>
<evidence type="ECO:0000259" key="12">
    <source>
        <dbReference type="SMART" id="SM00382"/>
    </source>
</evidence>
<evidence type="ECO:0000256" key="3">
    <source>
        <dbReference type="ARBA" id="ARBA00022670"/>
    </source>
</evidence>
<evidence type="ECO:0000256" key="7">
    <source>
        <dbReference type="ARBA" id="ARBA00022833"/>
    </source>
</evidence>
<protein>
    <submittedName>
        <fullName evidence="13">Cell division protein ftsh</fullName>
    </submittedName>
</protein>
<evidence type="ECO:0000256" key="1">
    <source>
        <dbReference type="ARBA" id="ARBA00001947"/>
    </source>
</evidence>
<feature type="transmembrane region" description="Helical" evidence="11">
    <location>
        <begin position="7"/>
        <end position="40"/>
    </location>
</feature>
<keyword evidence="6" id="KW-0378">Hydrolase</keyword>
<keyword evidence="7" id="KW-0862">Zinc</keyword>
<dbReference type="GO" id="GO:0006508">
    <property type="term" value="P:proteolysis"/>
    <property type="evidence" value="ECO:0007669"/>
    <property type="project" value="UniProtKB-KW"/>
</dbReference>
<evidence type="ECO:0000313" key="13">
    <source>
        <dbReference type="EMBL" id="KUG03806.1"/>
    </source>
</evidence>
<dbReference type="PROSITE" id="PS00674">
    <property type="entry name" value="AAA"/>
    <property type="match status" value="1"/>
</dbReference>
<reference evidence="13" key="1">
    <citation type="journal article" date="2015" name="Proc. Natl. Acad. Sci. U.S.A.">
        <title>Networks of energetic and metabolic interactions define dynamics in microbial communities.</title>
        <authorList>
            <person name="Embree M."/>
            <person name="Liu J.K."/>
            <person name="Al-Bassam M.M."/>
            <person name="Zengler K."/>
        </authorList>
    </citation>
    <scope>NUCLEOTIDE SEQUENCE</scope>
</reference>
<dbReference type="InterPro" id="IPR027417">
    <property type="entry name" value="P-loop_NTPase"/>
</dbReference>
<dbReference type="SUPFAM" id="SSF52540">
    <property type="entry name" value="P-loop containing nucleoside triphosphate hydrolases"/>
    <property type="match status" value="1"/>
</dbReference>
<keyword evidence="11" id="KW-0812">Transmembrane</keyword>
<keyword evidence="11" id="KW-1133">Transmembrane helix</keyword>
<gene>
    <name evidence="13" type="ORF">ASZ90_018768</name>
</gene>
<dbReference type="SMART" id="SM00382">
    <property type="entry name" value="AAA"/>
    <property type="match status" value="1"/>
</dbReference>
<dbReference type="InterPro" id="IPR000642">
    <property type="entry name" value="Peptidase_M41"/>
</dbReference>
<keyword evidence="13" id="KW-0132">Cell division</keyword>
<evidence type="ECO:0000256" key="6">
    <source>
        <dbReference type="ARBA" id="ARBA00022801"/>
    </source>
</evidence>
<comment type="caution">
    <text evidence="13">The sequence shown here is derived from an EMBL/GenBank/DDBJ whole genome shotgun (WGS) entry which is preliminary data.</text>
</comment>
<evidence type="ECO:0000256" key="4">
    <source>
        <dbReference type="ARBA" id="ARBA00022723"/>
    </source>
</evidence>
<dbReference type="FunFam" id="1.10.8.60:FF:000001">
    <property type="entry name" value="ATP-dependent zinc metalloprotease FtsH"/>
    <property type="match status" value="1"/>
</dbReference>
<dbReference type="GO" id="GO:0004222">
    <property type="term" value="F:metalloendopeptidase activity"/>
    <property type="evidence" value="ECO:0007669"/>
    <property type="project" value="InterPro"/>
</dbReference>
<dbReference type="GO" id="GO:0005524">
    <property type="term" value="F:ATP binding"/>
    <property type="evidence" value="ECO:0007669"/>
    <property type="project" value="UniProtKB-KW"/>
</dbReference>
<evidence type="ECO:0000256" key="9">
    <source>
        <dbReference type="ARBA" id="ARBA00023049"/>
    </source>
</evidence>
<name>A0A0W8E583_9ZZZZ</name>
<feature type="domain" description="AAA+ ATPase" evidence="12">
    <location>
        <begin position="96"/>
        <end position="241"/>
    </location>
</feature>
<dbReference type="GO" id="GO:0051301">
    <property type="term" value="P:cell division"/>
    <property type="evidence" value="ECO:0007669"/>
    <property type="project" value="UniProtKB-KW"/>
</dbReference>
<keyword evidence="5" id="KW-0547">Nucleotide-binding</keyword>
<dbReference type="Gene3D" id="3.40.50.300">
    <property type="entry name" value="P-loop containing nucleotide triphosphate hydrolases"/>
    <property type="match status" value="1"/>
</dbReference>
<keyword evidence="9" id="KW-0482">Metalloprotease</keyword>